<evidence type="ECO:0000256" key="8">
    <source>
        <dbReference type="SAM" id="Phobius"/>
    </source>
</evidence>
<keyword evidence="3" id="KW-0479">Metal-binding</keyword>
<evidence type="ECO:0000256" key="5">
    <source>
        <dbReference type="ARBA" id="ARBA00022833"/>
    </source>
</evidence>
<dbReference type="Proteomes" id="UP000057938">
    <property type="component" value="Chromosome"/>
</dbReference>
<keyword evidence="2" id="KW-0645">Protease</keyword>
<dbReference type="InterPro" id="IPR011055">
    <property type="entry name" value="Dup_hybrid_motif"/>
</dbReference>
<dbReference type="GO" id="GO:0004222">
    <property type="term" value="F:metalloendopeptidase activity"/>
    <property type="evidence" value="ECO:0007669"/>
    <property type="project" value="TreeGrafter"/>
</dbReference>
<gene>
    <name evidence="10" type="ORF">AMC99_00991</name>
</gene>
<dbReference type="AlphaFoldDB" id="A0A0M4M3N4"/>
<keyword evidence="6" id="KW-0482">Metalloprotease</keyword>
<evidence type="ECO:0000256" key="7">
    <source>
        <dbReference type="SAM" id="MobiDB-lite"/>
    </source>
</evidence>
<name>A0A0M4M3N4_9SPHN</name>
<keyword evidence="5" id="KW-0862">Zinc</keyword>
<dbReference type="InterPro" id="IPR016047">
    <property type="entry name" value="M23ase_b-sheet_dom"/>
</dbReference>
<dbReference type="EMBL" id="CP012669">
    <property type="protein sequence ID" value="ALE16290.1"/>
    <property type="molecule type" value="Genomic_DNA"/>
</dbReference>
<dbReference type="CDD" id="cd12797">
    <property type="entry name" value="M23_peptidase"/>
    <property type="match status" value="1"/>
</dbReference>
<dbReference type="GO" id="GO:0046872">
    <property type="term" value="F:metal ion binding"/>
    <property type="evidence" value="ECO:0007669"/>
    <property type="project" value="UniProtKB-KW"/>
</dbReference>
<evidence type="ECO:0000256" key="6">
    <source>
        <dbReference type="ARBA" id="ARBA00023049"/>
    </source>
</evidence>
<proteinExistence type="predicted"/>
<sequence length="228" mass="24382">MGIIDRILTIVITATLTSAVWIVAGGSLIEMAGSREGERSLRPAEAAPSDAPESPPAVAVPNGDNTTVASEDAPLDTRSVTGATDDVLQIPVHNVRPSDLTDTFMDERGGGDRMHEAIDIMAPRGTSVLAAAPGTVEKLFVSEAGGNTIYVRSTDRKTIYYYAHLDEYSEGLKEGQKVRRGQRLGTVGSTGNASREAPHLHFAILRTTADASWWEPTNAVNPYPLLKK</sequence>
<evidence type="ECO:0000256" key="4">
    <source>
        <dbReference type="ARBA" id="ARBA00022801"/>
    </source>
</evidence>
<dbReference type="GO" id="GO:0006508">
    <property type="term" value="P:proteolysis"/>
    <property type="evidence" value="ECO:0007669"/>
    <property type="project" value="UniProtKB-KW"/>
</dbReference>
<feature type="transmembrane region" description="Helical" evidence="8">
    <location>
        <begin position="6"/>
        <end position="29"/>
    </location>
</feature>
<dbReference type="Pfam" id="PF01551">
    <property type="entry name" value="Peptidase_M23"/>
    <property type="match status" value="1"/>
</dbReference>
<dbReference type="Gene3D" id="2.70.70.10">
    <property type="entry name" value="Glucose Permease (Domain IIA)"/>
    <property type="match status" value="1"/>
</dbReference>
<evidence type="ECO:0000313" key="10">
    <source>
        <dbReference type="EMBL" id="ALE16290.1"/>
    </source>
</evidence>
<evidence type="ECO:0000256" key="3">
    <source>
        <dbReference type="ARBA" id="ARBA00022723"/>
    </source>
</evidence>
<keyword evidence="11" id="KW-1185">Reference proteome</keyword>
<dbReference type="InterPro" id="IPR050570">
    <property type="entry name" value="Cell_wall_metabolism_enzyme"/>
</dbReference>
<dbReference type="KEGG" id="aep:AMC99_00991"/>
<reference evidence="10 11" key="1">
    <citation type="submission" date="2015-09" db="EMBL/GenBank/DDBJ databases">
        <title>Complete genome sequence of a benzo[a]pyrene-degrading bacterium Altererythrobacter epoxidivorans CGMCC 1.7731T.</title>
        <authorList>
            <person name="Li Z."/>
            <person name="Cheng H."/>
            <person name="Huo Y."/>
            <person name="Xu X."/>
        </authorList>
    </citation>
    <scope>NUCLEOTIDE SEQUENCE [LARGE SCALE GENOMIC DNA]</scope>
    <source>
        <strain evidence="10 11">CGMCC 1.7731</strain>
    </source>
</reference>
<keyword evidence="8" id="KW-0472">Membrane</keyword>
<evidence type="ECO:0000259" key="9">
    <source>
        <dbReference type="Pfam" id="PF01551"/>
    </source>
</evidence>
<feature type="domain" description="M23ase beta-sheet core" evidence="9">
    <location>
        <begin position="113"/>
        <end position="206"/>
    </location>
</feature>
<dbReference type="STRING" id="361183.AMC99_00991"/>
<dbReference type="RefSeq" id="WP_061923526.1">
    <property type="nucleotide sequence ID" value="NZ_CP012669.1"/>
</dbReference>
<protein>
    <recommendedName>
        <fullName evidence="9">M23ase beta-sheet core domain-containing protein</fullName>
    </recommendedName>
</protein>
<dbReference type="PATRIC" id="fig|361183.4.peg.970"/>
<dbReference type="PANTHER" id="PTHR21666">
    <property type="entry name" value="PEPTIDASE-RELATED"/>
    <property type="match status" value="1"/>
</dbReference>
<dbReference type="SUPFAM" id="SSF51261">
    <property type="entry name" value="Duplicated hybrid motif"/>
    <property type="match status" value="1"/>
</dbReference>
<evidence type="ECO:0000313" key="11">
    <source>
        <dbReference type="Proteomes" id="UP000057938"/>
    </source>
</evidence>
<feature type="region of interest" description="Disordered" evidence="7">
    <location>
        <begin position="35"/>
        <end position="83"/>
    </location>
</feature>
<comment type="cofactor">
    <cofactor evidence="1">
        <name>Zn(2+)</name>
        <dbReference type="ChEBI" id="CHEBI:29105"/>
    </cofactor>
</comment>
<accession>A0A0M4M3N4</accession>
<evidence type="ECO:0000256" key="2">
    <source>
        <dbReference type="ARBA" id="ARBA00022670"/>
    </source>
</evidence>
<feature type="compositionally biased region" description="Low complexity" evidence="7">
    <location>
        <begin position="43"/>
        <end position="61"/>
    </location>
</feature>
<keyword evidence="4" id="KW-0378">Hydrolase</keyword>
<dbReference type="PANTHER" id="PTHR21666:SF288">
    <property type="entry name" value="CELL DIVISION PROTEIN YTFB"/>
    <property type="match status" value="1"/>
</dbReference>
<evidence type="ECO:0000256" key="1">
    <source>
        <dbReference type="ARBA" id="ARBA00001947"/>
    </source>
</evidence>
<organism evidence="10 11">
    <name type="scientific">Altererythrobacter epoxidivorans</name>
    <dbReference type="NCBI Taxonomy" id="361183"/>
    <lineage>
        <taxon>Bacteria</taxon>
        <taxon>Pseudomonadati</taxon>
        <taxon>Pseudomonadota</taxon>
        <taxon>Alphaproteobacteria</taxon>
        <taxon>Sphingomonadales</taxon>
        <taxon>Erythrobacteraceae</taxon>
        <taxon>Altererythrobacter</taxon>
    </lineage>
</organism>
<keyword evidence="8" id="KW-0812">Transmembrane</keyword>
<dbReference type="OrthoDB" id="9800107at2"/>
<keyword evidence="8" id="KW-1133">Transmembrane helix</keyword>